<protein>
    <submittedName>
        <fullName evidence="1">Uncharacterized protein</fullName>
    </submittedName>
</protein>
<evidence type="ECO:0000313" key="2">
    <source>
        <dbReference type="Proteomes" id="UP001177021"/>
    </source>
</evidence>
<comment type="caution">
    <text evidence="1">The sequence shown here is derived from an EMBL/GenBank/DDBJ whole genome shotgun (WGS) entry which is preliminary data.</text>
</comment>
<dbReference type="EMBL" id="CASHSV030000311">
    <property type="protein sequence ID" value="CAJ2658748.1"/>
    <property type="molecule type" value="Genomic_DNA"/>
</dbReference>
<keyword evidence="2" id="KW-1185">Reference proteome</keyword>
<proteinExistence type="predicted"/>
<organism evidence="1 2">
    <name type="scientific">Trifolium pratense</name>
    <name type="common">Red clover</name>
    <dbReference type="NCBI Taxonomy" id="57577"/>
    <lineage>
        <taxon>Eukaryota</taxon>
        <taxon>Viridiplantae</taxon>
        <taxon>Streptophyta</taxon>
        <taxon>Embryophyta</taxon>
        <taxon>Tracheophyta</taxon>
        <taxon>Spermatophyta</taxon>
        <taxon>Magnoliopsida</taxon>
        <taxon>eudicotyledons</taxon>
        <taxon>Gunneridae</taxon>
        <taxon>Pentapetalae</taxon>
        <taxon>rosids</taxon>
        <taxon>fabids</taxon>
        <taxon>Fabales</taxon>
        <taxon>Fabaceae</taxon>
        <taxon>Papilionoideae</taxon>
        <taxon>50 kb inversion clade</taxon>
        <taxon>NPAAA clade</taxon>
        <taxon>Hologalegina</taxon>
        <taxon>IRL clade</taxon>
        <taxon>Trifolieae</taxon>
        <taxon>Trifolium</taxon>
    </lineage>
</organism>
<dbReference type="Proteomes" id="UP001177021">
    <property type="component" value="Unassembled WGS sequence"/>
</dbReference>
<name>A0ACB0KQH7_TRIPR</name>
<gene>
    <name evidence="1" type="ORF">MILVUS5_LOCUS25066</name>
</gene>
<evidence type="ECO:0000313" key="1">
    <source>
        <dbReference type="EMBL" id="CAJ2658748.1"/>
    </source>
</evidence>
<accession>A0ACB0KQH7</accession>
<sequence>MASTDLVSVASSSIGPVEEYCSKIENIVSTSSLFSTAIRVKATRPSEPIDGFRYRRFDTVLLSFGLLTVRFSWYSCCFRPSNVSPSLIRNKCGFPSPK</sequence>
<reference evidence="1" key="1">
    <citation type="submission" date="2023-10" db="EMBL/GenBank/DDBJ databases">
        <authorList>
            <person name="Rodriguez Cubillos JULIANA M."/>
            <person name="De Vega J."/>
        </authorList>
    </citation>
    <scope>NUCLEOTIDE SEQUENCE</scope>
</reference>